<evidence type="ECO:0000313" key="1">
    <source>
        <dbReference type="EMBL" id="CDP15839.1"/>
    </source>
</evidence>
<evidence type="ECO:0000313" key="2">
    <source>
        <dbReference type="Proteomes" id="UP000295252"/>
    </source>
</evidence>
<dbReference type="STRING" id="49390.A0A068V5P3"/>
<dbReference type="Gramene" id="CDP15839">
    <property type="protein sequence ID" value="CDP15839"/>
    <property type="gene ID" value="GSCOC_T00016716001"/>
</dbReference>
<keyword evidence="2" id="KW-1185">Reference proteome</keyword>
<dbReference type="PhylomeDB" id="A0A068V5P3"/>
<proteinExistence type="predicted"/>
<name>A0A068V5P3_COFCA</name>
<dbReference type="Proteomes" id="UP000295252">
    <property type="component" value="Chromosome IV"/>
</dbReference>
<dbReference type="InParanoid" id="A0A068V5P3"/>
<dbReference type="InterPro" id="IPR032675">
    <property type="entry name" value="LRR_dom_sf"/>
</dbReference>
<sequence length="81" mass="9325">MFPYVSAITTLQIDIEVLNGIMKYLLNSLMSLKTLNFTSNIIYDSTPYQLPPNLMRINLAYNKINVNLPYSISHMADLSYF</sequence>
<dbReference type="AlphaFoldDB" id="A0A068V5P3"/>
<dbReference type="SUPFAM" id="SSF52058">
    <property type="entry name" value="L domain-like"/>
    <property type="match status" value="1"/>
</dbReference>
<reference evidence="2" key="1">
    <citation type="journal article" date="2014" name="Science">
        <title>The coffee genome provides insight into the convergent evolution of caffeine biosynthesis.</title>
        <authorList>
            <person name="Denoeud F."/>
            <person name="Carretero-Paulet L."/>
            <person name="Dereeper A."/>
            <person name="Droc G."/>
            <person name="Guyot R."/>
            <person name="Pietrella M."/>
            <person name="Zheng C."/>
            <person name="Alberti A."/>
            <person name="Anthony F."/>
            <person name="Aprea G."/>
            <person name="Aury J.M."/>
            <person name="Bento P."/>
            <person name="Bernard M."/>
            <person name="Bocs S."/>
            <person name="Campa C."/>
            <person name="Cenci A."/>
            <person name="Combes M.C."/>
            <person name="Crouzillat D."/>
            <person name="Da Silva C."/>
            <person name="Daddiego L."/>
            <person name="De Bellis F."/>
            <person name="Dussert S."/>
            <person name="Garsmeur O."/>
            <person name="Gayraud T."/>
            <person name="Guignon V."/>
            <person name="Jahn K."/>
            <person name="Jamilloux V."/>
            <person name="Joet T."/>
            <person name="Labadie K."/>
            <person name="Lan T."/>
            <person name="Leclercq J."/>
            <person name="Lepelley M."/>
            <person name="Leroy T."/>
            <person name="Li L.T."/>
            <person name="Librado P."/>
            <person name="Lopez L."/>
            <person name="Munoz A."/>
            <person name="Noel B."/>
            <person name="Pallavicini A."/>
            <person name="Perrotta G."/>
            <person name="Poncet V."/>
            <person name="Pot D."/>
            <person name="Priyono X."/>
            <person name="Rigoreau M."/>
            <person name="Rouard M."/>
            <person name="Rozas J."/>
            <person name="Tranchant-Dubreuil C."/>
            <person name="VanBuren R."/>
            <person name="Zhang Q."/>
            <person name="Andrade A.C."/>
            <person name="Argout X."/>
            <person name="Bertrand B."/>
            <person name="de Kochko A."/>
            <person name="Graziosi G."/>
            <person name="Henry R.J."/>
            <person name="Jayarama X."/>
            <person name="Ming R."/>
            <person name="Nagai C."/>
            <person name="Rounsley S."/>
            <person name="Sankoff D."/>
            <person name="Giuliano G."/>
            <person name="Albert V.A."/>
            <person name="Wincker P."/>
            <person name="Lashermes P."/>
        </authorList>
    </citation>
    <scope>NUCLEOTIDE SEQUENCE [LARGE SCALE GENOMIC DNA]</scope>
    <source>
        <strain evidence="2">cv. DH200-94</strain>
    </source>
</reference>
<organism evidence="1 2">
    <name type="scientific">Coffea canephora</name>
    <name type="common">Robusta coffee</name>
    <dbReference type="NCBI Taxonomy" id="49390"/>
    <lineage>
        <taxon>Eukaryota</taxon>
        <taxon>Viridiplantae</taxon>
        <taxon>Streptophyta</taxon>
        <taxon>Embryophyta</taxon>
        <taxon>Tracheophyta</taxon>
        <taxon>Spermatophyta</taxon>
        <taxon>Magnoliopsida</taxon>
        <taxon>eudicotyledons</taxon>
        <taxon>Gunneridae</taxon>
        <taxon>Pentapetalae</taxon>
        <taxon>asterids</taxon>
        <taxon>lamiids</taxon>
        <taxon>Gentianales</taxon>
        <taxon>Rubiaceae</taxon>
        <taxon>Ixoroideae</taxon>
        <taxon>Gardenieae complex</taxon>
        <taxon>Bertiereae - Coffeeae clade</taxon>
        <taxon>Coffeeae</taxon>
        <taxon>Coffea</taxon>
    </lineage>
</organism>
<dbReference type="EMBL" id="HG739195">
    <property type="protein sequence ID" value="CDP15839.1"/>
    <property type="molecule type" value="Genomic_DNA"/>
</dbReference>
<dbReference type="Gene3D" id="3.80.10.10">
    <property type="entry name" value="Ribonuclease Inhibitor"/>
    <property type="match status" value="1"/>
</dbReference>
<dbReference type="OrthoDB" id="1055097at2759"/>
<protein>
    <submittedName>
        <fullName evidence="1">Uncharacterized protein</fullName>
    </submittedName>
</protein>
<accession>A0A068V5P3</accession>
<gene>
    <name evidence="1" type="ORF">GSCOC_T00016716001</name>
</gene>